<keyword evidence="3" id="KW-1185">Reference proteome</keyword>
<dbReference type="SUPFAM" id="SSF48371">
    <property type="entry name" value="ARM repeat"/>
    <property type="match status" value="1"/>
</dbReference>
<dbReference type="InterPro" id="IPR052087">
    <property type="entry name" value="RRP12"/>
</dbReference>
<evidence type="ECO:0000313" key="2">
    <source>
        <dbReference type="EMBL" id="GCB84037.1"/>
    </source>
</evidence>
<feature type="transmembrane region" description="Helical" evidence="1">
    <location>
        <begin position="38"/>
        <end position="63"/>
    </location>
</feature>
<sequence length="119" mass="13200">MHRVNILALHSEGTESGEGVKFLTSCAYFVDAVSQYLALIYAGLTGSITMISCTVLALTRLVFEFKDTLDMTSIEQLLQNICLLLQSKTRDVVKSALSFIKVVLFIMDTRILAQHLQAL</sequence>
<evidence type="ECO:0000256" key="1">
    <source>
        <dbReference type="SAM" id="Phobius"/>
    </source>
</evidence>
<feature type="non-terminal residue" evidence="2">
    <location>
        <position position="119"/>
    </location>
</feature>
<dbReference type="InterPro" id="IPR016024">
    <property type="entry name" value="ARM-type_fold"/>
</dbReference>
<accession>A0A401QFE1</accession>
<organism evidence="2 3">
    <name type="scientific">Scyliorhinus torazame</name>
    <name type="common">Cloudy catshark</name>
    <name type="synonym">Catulus torazame</name>
    <dbReference type="NCBI Taxonomy" id="75743"/>
    <lineage>
        <taxon>Eukaryota</taxon>
        <taxon>Metazoa</taxon>
        <taxon>Chordata</taxon>
        <taxon>Craniata</taxon>
        <taxon>Vertebrata</taxon>
        <taxon>Chondrichthyes</taxon>
        <taxon>Elasmobranchii</taxon>
        <taxon>Galeomorphii</taxon>
        <taxon>Galeoidea</taxon>
        <taxon>Carcharhiniformes</taxon>
        <taxon>Scyliorhinidae</taxon>
        <taxon>Scyliorhinus</taxon>
    </lineage>
</organism>
<dbReference type="AlphaFoldDB" id="A0A401QFE1"/>
<dbReference type="PANTHER" id="PTHR48287:SF1">
    <property type="entry name" value="ARM REPEAT SUPERFAMILY PROTEIN"/>
    <property type="match status" value="1"/>
</dbReference>
<dbReference type="PANTHER" id="PTHR48287">
    <property type="entry name" value="ARM REPEAT SUPERFAMILY PROTEIN"/>
    <property type="match status" value="1"/>
</dbReference>
<reference evidence="2 3" key="1">
    <citation type="journal article" date="2018" name="Nat. Ecol. Evol.">
        <title>Shark genomes provide insights into elasmobranch evolution and the origin of vertebrates.</title>
        <authorList>
            <person name="Hara Y"/>
            <person name="Yamaguchi K"/>
            <person name="Onimaru K"/>
            <person name="Kadota M"/>
            <person name="Koyanagi M"/>
            <person name="Keeley SD"/>
            <person name="Tatsumi K"/>
            <person name="Tanaka K"/>
            <person name="Motone F"/>
            <person name="Kageyama Y"/>
            <person name="Nozu R"/>
            <person name="Adachi N"/>
            <person name="Nishimura O"/>
            <person name="Nakagawa R"/>
            <person name="Tanegashima C"/>
            <person name="Kiyatake I"/>
            <person name="Matsumoto R"/>
            <person name="Murakumo K"/>
            <person name="Nishida K"/>
            <person name="Terakita A"/>
            <person name="Kuratani S"/>
            <person name="Sato K"/>
            <person name="Hyodo S Kuraku.S."/>
        </authorList>
    </citation>
    <scope>NUCLEOTIDE SEQUENCE [LARGE SCALE GENOMIC DNA]</scope>
</reference>
<gene>
    <name evidence="2" type="ORF">scyTo_0024622</name>
</gene>
<keyword evidence="1" id="KW-0812">Transmembrane</keyword>
<protein>
    <submittedName>
        <fullName evidence="2">Uncharacterized protein</fullName>
    </submittedName>
</protein>
<comment type="caution">
    <text evidence="2">The sequence shown here is derived from an EMBL/GenBank/DDBJ whole genome shotgun (WGS) entry which is preliminary data.</text>
</comment>
<dbReference type="OrthoDB" id="2192888at2759"/>
<dbReference type="STRING" id="75743.A0A401QFE1"/>
<name>A0A401QFE1_SCYTO</name>
<dbReference type="Proteomes" id="UP000288216">
    <property type="component" value="Unassembled WGS sequence"/>
</dbReference>
<dbReference type="EMBL" id="BFAA01051687">
    <property type="protein sequence ID" value="GCB84037.1"/>
    <property type="molecule type" value="Genomic_DNA"/>
</dbReference>
<proteinExistence type="predicted"/>
<keyword evidence="1" id="KW-0472">Membrane</keyword>
<evidence type="ECO:0000313" key="3">
    <source>
        <dbReference type="Proteomes" id="UP000288216"/>
    </source>
</evidence>
<keyword evidence="1" id="KW-1133">Transmembrane helix</keyword>